<reference evidence="1 2" key="1">
    <citation type="submission" date="2016-09" db="EMBL/GenBank/DDBJ databases">
        <title>Complete genome of Desulfosporosinus sp. OL.</title>
        <authorList>
            <person name="Mardanov A."/>
            <person name="Beletsky A."/>
            <person name="Panova A."/>
            <person name="Karnachuk O."/>
            <person name="Ravin N."/>
        </authorList>
    </citation>
    <scope>NUCLEOTIDE SEQUENCE [LARGE SCALE GENOMIC DNA]</scope>
    <source>
        <strain evidence="1 2">OL</strain>
    </source>
</reference>
<dbReference type="AlphaFoldDB" id="A0A1Q8QD03"/>
<evidence type="ECO:0000313" key="1">
    <source>
        <dbReference type="EMBL" id="OLN25227.1"/>
    </source>
</evidence>
<comment type="caution">
    <text evidence="1">The sequence shown here is derived from an EMBL/GenBank/DDBJ whole genome shotgun (WGS) entry which is preliminary data.</text>
</comment>
<keyword evidence="1" id="KW-0808">Transferase</keyword>
<dbReference type="Proteomes" id="UP000186102">
    <property type="component" value="Unassembled WGS sequence"/>
</dbReference>
<evidence type="ECO:0000313" key="2">
    <source>
        <dbReference type="Proteomes" id="UP000186102"/>
    </source>
</evidence>
<proteinExistence type="predicted"/>
<dbReference type="RefSeq" id="WP_075367565.1">
    <property type="nucleotide sequence ID" value="NZ_MLBF01000129.1"/>
</dbReference>
<dbReference type="GO" id="GO:0016757">
    <property type="term" value="F:glycosyltransferase activity"/>
    <property type="evidence" value="ECO:0007669"/>
    <property type="project" value="UniProtKB-KW"/>
</dbReference>
<protein>
    <submittedName>
        <fullName evidence="1">Uracil phosphoribosyltransferase</fullName>
    </submittedName>
</protein>
<dbReference type="EMBL" id="MLBF01000129">
    <property type="protein sequence ID" value="OLN25227.1"/>
    <property type="molecule type" value="Genomic_DNA"/>
</dbReference>
<keyword evidence="2" id="KW-1185">Reference proteome</keyword>
<name>A0A1Q8QD03_9FIRM</name>
<dbReference type="OrthoDB" id="1795163at2"/>
<organism evidence="1 2">
    <name type="scientific">Desulfosporosinus metallidurans</name>
    <dbReference type="NCBI Taxonomy" id="1888891"/>
    <lineage>
        <taxon>Bacteria</taxon>
        <taxon>Bacillati</taxon>
        <taxon>Bacillota</taxon>
        <taxon>Clostridia</taxon>
        <taxon>Eubacteriales</taxon>
        <taxon>Desulfitobacteriaceae</taxon>
        <taxon>Desulfosporosinus</taxon>
    </lineage>
</organism>
<keyword evidence="1" id="KW-0328">Glycosyltransferase</keyword>
<sequence length="210" mass="24950">MSSLVLNKYSPLVDRMKQESGDESYPIWLLVNPKYPGAIYDIWTPILYEIQDRVYRKLHARIDTENIFIKSAVSDIGIVRNSSNWWAAEVAKEEVMLRESVREHQPKILITFGTITYEFVRRVFEIRPEKGPKYWSTTNLEDEFERSIANFDINQTNRIPLPSRVMKSGKFIEDRNYFSWNDNESYFREVATRIADRIIENKDSLKIWIE</sequence>
<accession>A0A1Q8QD03</accession>
<gene>
    <name evidence="1" type="ORF">DSOL_5360</name>
</gene>